<evidence type="ECO:0000256" key="1">
    <source>
        <dbReference type="PIRSR" id="PIRSR005962-1"/>
    </source>
</evidence>
<protein>
    <submittedName>
        <fullName evidence="3">Amidohydrolase</fullName>
    </submittedName>
</protein>
<dbReference type="NCBIfam" id="TIGR01891">
    <property type="entry name" value="amidohydrolases"/>
    <property type="match status" value="1"/>
</dbReference>
<feature type="binding site" evidence="1">
    <location>
        <position position="164"/>
    </location>
    <ligand>
        <name>Mn(2+)</name>
        <dbReference type="ChEBI" id="CHEBI:29035"/>
        <label>2</label>
    </ligand>
</feature>
<dbReference type="SUPFAM" id="SSF53187">
    <property type="entry name" value="Zn-dependent exopeptidases"/>
    <property type="match status" value="1"/>
</dbReference>
<proteinExistence type="predicted"/>
<dbReference type="InterPro" id="IPR036264">
    <property type="entry name" value="Bact_exopeptidase_dim_dom"/>
</dbReference>
<dbReference type="EMBL" id="AZEY01000020">
    <property type="protein sequence ID" value="KRL69092.1"/>
    <property type="molecule type" value="Genomic_DNA"/>
</dbReference>
<keyword evidence="1" id="KW-0464">Manganese</keyword>
<dbReference type="PANTHER" id="PTHR11014">
    <property type="entry name" value="PEPTIDASE M20 FAMILY MEMBER"/>
    <property type="match status" value="1"/>
</dbReference>
<keyword evidence="3" id="KW-0378">Hydrolase</keyword>
<feature type="binding site" evidence="1">
    <location>
        <position position="357"/>
    </location>
    <ligand>
        <name>Mn(2+)</name>
        <dbReference type="ChEBI" id="CHEBI:29035"/>
        <label>2</label>
    </ligand>
</feature>
<gene>
    <name evidence="3" type="ORF">FC85_GL002313</name>
</gene>
<dbReference type="InterPro" id="IPR017439">
    <property type="entry name" value="Amidohydrolase"/>
</dbReference>
<dbReference type="PATRIC" id="fig|1423739.3.peg.2405"/>
<evidence type="ECO:0000259" key="2">
    <source>
        <dbReference type="Pfam" id="PF07687"/>
    </source>
</evidence>
<comment type="caution">
    <text evidence="3">The sequence shown here is derived from an EMBL/GenBank/DDBJ whole genome shotgun (WGS) entry which is preliminary data.</text>
</comment>
<dbReference type="PIRSF" id="PIRSF005962">
    <property type="entry name" value="Pept_M20D_amidohydro"/>
    <property type="match status" value="1"/>
</dbReference>
<dbReference type="SUPFAM" id="SSF55031">
    <property type="entry name" value="Bacterial exopeptidase dimerisation domain"/>
    <property type="match status" value="1"/>
</dbReference>
<organism evidence="3 4">
    <name type="scientific">Lentilactobacillus diolivorans DSM 14421</name>
    <dbReference type="NCBI Taxonomy" id="1423739"/>
    <lineage>
        <taxon>Bacteria</taxon>
        <taxon>Bacillati</taxon>
        <taxon>Bacillota</taxon>
        <taxon>Bacilli</taxon>
        <taxon>Lactobacillales</taxon>
        <taxon>Lactobacillaceae</taxon>
        <taxon>Lentilactobacillus</taxon>
    </lineage>
</organism>
<feature type="binding site" evidence="1">
    <location>
        <position position="106"/>
    </location>
    <ligand>
        <name>Mn(2+)</name>
        <dbReference type="ChEBI" id="CHEBI:29035"/>
        <label>2</label>
    </ligand>
</feature>
<dbReference type="Gene3D" id="3.30.70.360">
    <property type="match status" value="1"/>
</dbReference>
<dbReference type="PANTHER" id="PTHR11014:SF122">
    <property type="entry name" value="AMIDOHYDROLASE AMHX"/>
    <property type="match status" value="1"/>
</dbReference>
<keyword evidence="1" id="KW-0479">Metal-binding</keyword>
<reference evidence="3 4" key="1">
    <citation type="journal article" date="2015" name="Genome Announc.">
        <title>Expanding the biotechnology potential of lactobacilli through comparative genomics of 213 strains and associated genera.</title>
        <authorList>
            <person name="Sun Z."/>
            <person name="Harris H.M."/>
            <person name="McCann A."/>
            <person name="Guo C."/>
            <person name="Argimon S."/>
            <person name="Zhang W."/>
            <person name="Yang X."/>
            <person name="Jeffery I.B."/>
            <person name="Cooney J.C."/>
            <person name="Kagawa T.F."/>
            <person name="Liu W."/>
            <person name="Song Y."/>
            <person name="Salvetti E."/>
            <person name="Wrobel A."/>
            <person name="Rasinkangas P."/>
            <person name="Parkhill J."/>
            <person name="Rea M.C."/>
            <person name="O'Sullivan O."/>
            <person name="Ritari J."/>
            <person name="Douillard F.P."/>
            <person name="Paul Ross R."/>
            <person name="Yang R."/>
            <person name="Briner A.E."/>
            <person name="Felis G.E."/>
            <person name="de Vos W.M."/>
            <person name="Barrangou R."/>
            <person name="Klaenhammer T.R."/>
            <person name="Caufield P.W."/>
            <person name="Cui Y."/>
            <person name="Zhang H."/>
            <person name="O'Toole P.W."/>
        </authorList>
    </citation>
    <scope>NUCLEOTIDE SEQUENCE [LARGE SCALE GENOMIC DNA]</scope>
    <source>
        <strain evidence="3 4">DSM 14421</strain>
    </source>
</reference>
<dbReference type="GO" id="GO:0046872">
    <property type="term" value="F:metal ion binding"/>
    <property type="evidence" value="ECO:0007669"/>
    <property type="project" value="UniProtKB-KW"/>
</dbReference>
<name>A0A0R1SN29_9LACO</name>
<evidence type="ECO:0000313" key="3">
    <source>
        <dbReference type="EMBL" id="KRL69092.1"/>
    </source>
</evidence>
<sequence>MPTKYLNSLEESVMIETKIKLNQSQMKRDFDYLHANAETAFNEVKTTEYLAGELDNMGITYERFDHMTGLIATLGSGHPVIGMRADIDALKQHYQGKTGVFHSCGHDAHMTIVLAVARYFQENPQELSGTLKLIFQPAEETVTGAEKVIKSGKLGKLDYLYGLHVCPESEVADHQAEPIILDAATRTLWVTIKGRTAHAGKPQLGANVIDAFSEINQQLRQISLDTAEPYSVTATMFHAGESSNIVPDNGTFALDYRTRTNELMAVLQEKIFAILKGVEKDGIQITIDGNDFSPAAIPSEKAIANMKTAIVNVLGQSGLVEPVVTPGGDDFHFYAYDKAAKNSTMLGLGCGLKPGLHIPAMTFNHDAILAGARMMIDAVRVTK</sequence>
<dbReference type="Pfam" id="PF01546">
    <property type="entry name" value="Peptidase_M20"/>
    <property type="match status" value="1"/>
</dbReference>
<accession>A0A0R1SN29</accession>
<dbReference type="STRING" id="1423739.FC85_GL002313"/>
<dbReference type="InterPro" id="IPR011650">
    <property type="entry name" value="Peptidase_M20_dimer"/>
</dbReference>
<dbReference type="Proteomes" id="UP000052013">
    <property type="component" value="Unassembled WGS sequence"/>
</dbReference>
<feature type="binding site" evidence="1">
    <location>
        <position position="140"/>
    </location>
    <ligand>
        <name>Mn(2+)</name>
        <dbReference type="ChEBI" id="CHEBI:29035"/>
        <label>2</label>
    </ligand>
</feature>
<dbReference type="AlphaFoldDB" id="A0A0R1SN29"/>
<dbReference type="Pfam" id="PF07687">
    <property type="entry name" value="M20_dimer"/>
    <property type="match status" value="1"/>
</dbReference>
<comment type="cofactor">
    <cofactor evidence="1">
        <name>Mn(2+)</name>
        <dbReference type="ChEBI" id="CHEBI:29035"/>
    </cofactor>
    <text evidence="1">The Mn(2+) ion enhances activity.</text>
</comment>
<dbReference type="GO" id="GO:0016787">
    <property type="term" value="F:hydrolase activity"/>
    <property type="evidence" value="ECO:0007669"/>
    <property type="project" value="UniProtKB-KW"/>
</dbReference>
<dbReference type="InterPro" id="IPR002933">
    <property type="entry name" value="Peptidase_M20"/>
</dbReference>
<dbReference type="Gene3D" id="3.40.630.10">
    <property type="entry name" value="Zn peptidases"/>
    <property type="match status" value="1"/>
</dbReference>
<feature type="domain" description="Peptidase M20 dimerisation" evidence="2">
    <location>
        <begin position="187"/>
        <end position="278"/>
    </location>
</feature>
<evidence type="ECO:0000313" key="4">
    <source>
        <dbReference type="Proteomes" id="UP000052013"/>
    </source>
</evidence>
<feature type="binding site" evidence="1">
    <location>
        <position position="104"/>
    </location>
    <ligand>
        <name>Mn(2+)</name>
        <dbReference type="ChEBI" id="CHEBI:29035"/>
        <label>2</label>
    </ligand>
</feature>